<reference evidence="1 3" key="1">
    <citation type="journal article" date="2012" name="Nature">
        <title>Algal genomes reveal evolutionary mosaicism and the fate of nucleomorphs.</title>
        <authorList>
            <consortium name="DOE Joint Genome Institute"/>
            <person name="Curtis B.A."/>
            <person name="Tanifuji G."/>
            <person name="Burki F."/>
            <person name="Gruber A."/>
            <person name="Irimia M."/>
            <person name="Maruyama S."/>
            <person name="Arias M.C."/>
            <person name="Ball S.G."/>
            <person name="Gile G.H."/>
            <person name="Hirakawa Y."/>
            <person name="Hopkins J.F."/>
            <person name="Kuo A."/>
            <person name="Rensing S.A."/>
            <person name="Schmutz J."/>
            <person name="Symeonidi A."/>
            <person name="Elias M."/>
            <person name="Eveleigh R.J."/>
            <person name="Herman E.K."/>
            <person name="Klute M.J."/>
            <person name="Nakayama T."/>
            <person name="Obornik M."/>
            <person name="Reyes-Prieto A."/>
            <person name="Armbrust E.V."/>
            <person name="Aves S.J."/>
            <person name="Beiko R.G."/>
            <person name="Coutinho P."/>
            <person name="Dacks J.B."/>
            <person name="Durnford D.G."/>
            <person name="Fast N.M."/>
            <person name="Green B.R."/>
            <person name="Grisdale C.J."/>
            <person name="Hempel F."/>
            <person name="Henrissat B."/>
            <person name="Hoppner M.P."/>
            <person name="Ishida K."/>
            <person name="Kim E."/>
            <person name="Koreny L."/>
            <person name="Kroth P.G."/>
            <person name="Liu Y."/>
            <person name="Malik S.B."/>
            <person name="Maier U.G."/>
            <person name="McRose D."/>
            <person name="Mock T."/>
            <person name="Neilson J.A."/>
            <person name="Onodera N.T."/>
            <person name="Poole A.M."/>
            <person name="Pritham E.J."/>
            <person name="Richards T.A."/>
            <person name="Rocap G."/>
            <person name="Roy S.W."/>
            <person name="Sarai C."/>
            <person name="Schaack S."/>
            <person name="Shirato S."/>
            <person name="Slamovits C.H."/>
            <person name="Spencer D.F."/>
            <person name="Suzuki S."/>
            <person name="Worden A.Z."/>
            <person name="Zauner S."/>
            <person name="Barry K."/>
            <person name="Bell C."/>
            <person name="Bharti A.K."/>
            <person name="Crow J.A."/>
            <person name="Grimwood J."/>
            <person name="Kramer R."/>
            <person name="Lindquist E."/>
            <person name="Lucas S."/>
            <person name="Salamov A."/>
            <person name="McFadden G.I."/>
            <person name="Lane C.E."/>
            <person name="Keeling P.J."/>
            <person name="Gray M.W."/>
            <person name="Grigoriev I.V."/>
            <person name="Archibald J.M."/>
        </authorList>
    </citation>
    <scope>NUCLEOTIDE SEQUENCE</scope>
    <source>
        <strain evidence="1 3">CCMP2712</strain>
    </source>
</reference>
<proteinExistence type="predicted"/>
<evidence type="ECO:0000313" key="3">
    <source>
        <dbReference type="Proteomes" id="UP000011087"/>
    </source>
</evidence>
<keyword evidence="3" id="KW-1185">Reference proteome</keyword>
<sequence length="244" mass="27827">MKIPEEDHEKLLKGVKWGNRTDCTAYIKRINLEHFNKRVHYVKNGLAGESGYILACTCSACRYKVVIRRKRFSNPKIASFFWVDVNTSVLRHDVPACTSFGKASVRFLCDSQAFRAQLQKVQGEGEGQGQGHRMTAKELQQLLKESLGIDTTISNIYAARMIIEHGSWDEYESSFGKFPAWLEKFCQDNLASLGVCESFEDGPQKGTFRRAFLSCGSVIHHVKRCGLRLLRQEVFPLKHKWFTG</sequence>
<organism evidence="1">
    <name type="scientific">Guillardia theta (strain CCMP2712)</name>
    <name type="common">Cryptophyte</name>
    <dbReference type="NCBI Taxonomy" id="905079"/>
    <lineage>
        <taxon>Eukaryota</taxon>
        <taxon>Cryptophyceae</taxon>
        <taxon>Pyrenomonadales</taxon>
        <taxon>Geminigeraceae</taxon>
        <taxon>Guillardia</taxon>
    </lineage>
</organism>
<reference evidence="2" key="3">
    <citation type="submission" date="2015-06" db="UniProtKB">
        <authorList>
            <consortium name="EnsemblProtists"/>
        </authorList>
    </citation>
    <scope>IDENTIFICATION</scope>
</reference>
<protein>
    <submittedName>
        <fullName evidence="1 2">Uncharacterized protein</fullName>
    </submittedName>
</protein>
<dbReference type="GeneID" id="17293877"/>
<dbReference type="HOGENOM" id="CLU_1140503_0_0_1"/>
<dbReference type="PaxDb" id="55529-EKX37170"/>
<dbReference type="KEGG" id="gtt:GUITHDRAFT_155057"/>
<name>L1IN02_GUITC</name>
<dbReference type="EnsemblProtists" id="EKX37170">
    <property type="protein sequence ID" value="EKX37170"/>
    <property type="gene ID" value="GUITHDRAFT_155057"/>
</dbReference>
<evidence type="ECO:0000313" key="1">
    <source>
        <dbReference type="EMBL" id="EKX37170.1"/>
    </source>
</evidence>
<dbReference type="Proteomes" id="UP000011087">
    <property type="component" value="Unassembled WGS sequence"/>
</dbReference>
<reference evidence="3" key="2">
    <citation type="submission" date="2012-11" db="EMBL/GenBank/DDBJ databases">
        <authorList>
            <person name="Kuo A."/>
            <person name="Curtis B.A."/>
            <person name="Tanifuji G."/>
            <person name="Burki F."/>
            <person name="Gruber A."/>
            <person name="Irimia M."/>
            <person name="Maruyama S."/>
            <person name="Arias M.C."/>
            <person name="Ball S.G."/>
            <person name="Gile G.H."/>
            <person name="Hirakawa Y."/>
            <person name="Hopkins J.F."/>
            <person name="Rensing S.A."/>
            <person name="Schmutz J."/>
            <person name="Symeonidi A."/>
            <person name="Elias M."/>
            <person name="Eveleigh R.J."/>
            <person name="Herman E.K."/>
            <person name="Klute M.J."/>
            <person name="Nakayama T."/>
            <person name="Obornik M."/>
            <person name="Reyes-Prieto A."/>
            <person name="Armbrust E.V."/>
            <person name="Aves S.J."/>
            <person name="Beiko R.G."/>
            <person name="Coutinho P."/>
            <person name="Dacks J.B."/>
            <person name="Durnford D.G."/>
            <person name="Fast N.M."/>
            <person name="Green B.R."/>
            <person name="Grisdale C."/>
            <person name="Hempe F."/>
            <person name="Henrissat B."/>
            <person name="Hoppner M.P."/>
            <person name="Ishida K.-I."/>
            <person name="Kim E."/>
            <person name="Koreny L."/>
            <person name="Kroth P.G."/>
            <person name="Liu Y."/>
            <person name="Malik S.-B."/>
            <person name="Maier U.G."/>
            <person name="McRose D."/>
            <person name="Mock T."/>
            <person name="Neilson J.A."/>
            <person name="Onodera N.T."/>
            <person name="Poole A.M."/>
            <person name="Pritham E.J."/>
            <person name="Richards T.A."/>
            <person name="Rocap G."/>
            <person name="Roy S.W."/>
            <person name="Sarai C."/>
            <person name="Schaack S."/>
            <person name="Shirato S."/>
            <person name="Slamovits C.H."/>
            <person name="Spencer D.F."/>
            <person name="Suzuki S."/>
            <person name="Worden A.Z."/>
            <person name="Zauner S."/>
            <person name="Barry K."/>
            <person name="Bell C."/>
            <person name="Bharti A.K."/>
            <person name="Crow J.A."/>
            <person name="Grimwood J."/>
            <person name="Kramer R."/>
            <person name="Lindquist E."/>
            <person name="Lucas S."/>
            <person name="Salamov A."/>
            <person name="McFadden G.I."/>
            <person name="Lane C.E."/>
            <person name="Keeling P.J."/>
            <person name="Gray M.W."/>
            <person name="Grigoriev I.V."/>
            <person name="Archibald J.M."/>
        </authorList>
    </citation>
    <scope>NUCLEOTIDE SEQUENCE</scope>
    <source>
        <strain evidence="3">CCMP2712</strain>
    </source>
</reference>
<dbReference type="EMBL" id="JH993063">
    <property type="protein sequence ID" value="EKX37170.1"/>
    <property type="molecule type" value="Genomic_DNA"/>
</dbReference>
<accession>L1IN02</accession>
<feature type="non-terminal residue" evidence="1">
    <location>
        <position position="1"/>
    </location>
</feature>
<evidence type="ECO:0000313" key="2">
    <source>
        <dbReference type="EnsemblProtists" id="EKX37170"/>
    </source>
</evidence>
<dbReference type="AlphaFoldDB" id="L1IN02"/>
<gene>
    <name evidence="1" type="ORF">GUITHDRAFT_155057</name>
</gene>
<dbReference type="RefSeq" id="XP_005824150.1">
    <property type="nucleotide sequence ID" value="XM_005824093.1"/>
</dbReference>